<dbReference type="Gene3D" id="1.25.40.10">
    <property type="entry name" value="Tetratricopeptide repeat domain"/>
    <property type="match status" value="1"/>
</dbReference>
<dbReference type="SUPFAM" id="SSF48452">
    <property type="entry name" value="TPR-like"/>
    <property type="match status" value="2"/>
</dbReference>
<evidence type="ECO:0000256" key="4">
    <source>
        <dbReference type="ARBA" id="ARBA00023242"/>
    </source>
</evidence>
<protein>
    <submittedName>
        <fullName evidence="9">S1 motif domain-containing protein</fullName>
    </submittedName>
</protein>
<gene>
    <name evidence="6" type="ORF">DME_LOCUS7200</name>
</gene>
<accession>A0A0N4U7R6</accession>
<feature type="domain" description="S1 motif" evidence="5">
    <location>
        <begin position="376"/>
        <end position="445"/>
    </location>
</feature>
<dbReference type="PROSITE" id="PS50126">
    <property type="entry name" value="S1"/>
    <property type="match status" value="5"/>
</dbReference>
<dbReference type="InterPro" id="IPR045209">
    <property type="entry name" value="Rrp5"/>
</dbReference>
<evidence type="ECO:0000256" key="1">
    <source>
        <dbReference type="ARBA" id="ARBA00004604"/>
    </source>
</evidence>
<evidence type="ECO:0000313" key="7">
    <source>
        <dbReference type="Proteomes" id="UP000038040"/>
    </source>
</evidence>
<feature type="domain" description="S1 motif" evidence="5">
    <location>
        <begin position="465"/>
        <end position="530"/>
    </location>
</feature>
<dbReference type="Pfam" id="PF00575">
    <property type="entry name" value="S1"/>
    <property type="match status" value="1"/>
</dbReference>
<organism evidence="7 9">
    <name type="scientific">Dracunculus medinensis</name>
    <name type="common">Guinea worm</name>
    <dbReference type="NCBI Taxonomy" id="318479"/>
    <lineage>
        <taxon>Eukaryota</taxon>
        <taxon>Metazoa</taxon>
        <taxon>Ecdysozoa</taxon>
        <taxon>Nematoda</taxon>
        <taxon>Chromadorea</taxon>
        <taxon>Rhabditida</taxon>
        <taxon>Spirurina</taxon>
        <taxon>Dracunculoidea</taxon>
        <taxon>Dracunculidae</taxon>
        <taxon>Dracunculus</taxon>
    </lineage>
</organism>
<feature type="domain" description="S1 motif" evidence="5">
    <location>
        <begin position="202"/>
        <end position="268"/>
    </location>
</feature>
<dbReference type="InterPro" id="IPR003107">
    <property type="entry name" value="HAT"/>
</dbReference>
<evidence type="ECO:0000256" key="3">
    <source>
        <dbReference type="ARBA" id="ARBA00022737"/>
    </source>
</evidence>
<dbReference type="Gene3D" id="2.40.50.140">
    <property type="entry name" value="Nucleic acid-binding proteins"/>
    <property type="match status" value="2"/>
</dbReference>
<comment type="subcellular location">
    <subcellularLocation>
        <location evidence="1">Nucleus</location>
        <location evidence="1">Nucleolus</location>
    </subcellularLocation>
</comment>
<dbReference type="Pfam" id="PF23231">
    <property type="entry name" value="HAT_Syf1_CNRKL1_C"/>
    <property type="match status" value="1"/>
</dbReference>
<evidence type="ECO:0000256" key="2">
    <source>
        <dbReference type="ARBA" id="ARBA00022552"/>
    </source>
</evidence>
<dbReference type="SMART" id="SM00316">
    <property type="entry name" value="S1"/>
    <property type="match status" value="7"/>
</dbReference>
<evidence type="ECO:0000313" key="6">
    <source>
        <dbReference type="EMBL" id="VDN57227.1"/>
    </source>
</evidence>
<name>A0A0N4U7R6_DRAME</name>
<dbReference type="PANTHER" id="PTHR23270:SF10">
    <property type="entry name" value="PROTEIN RRP5 HOMOLOG"/>
    <property type="match status" value="1"/>
</dbReference>
<dbReference type="GO" id="GO:0032040">
    <property type="term" value="C:small-subunit processome"/>
    <property type="evidence" value="ECO:0007669"/>
    <property type="project" value="TreeGrafter"/>
</dbReference>
<keyword evidence="4" id="KW-0539">Nucleus</keyword>
<dbReference type="SUPFAM" id="SSF50249">
    <property type="entry name" value="Nucleic acid-binding proteins"/>
    <property type="match status" value="3"/>
</dbReference>
<dbReference type="InterPro" id="IPR011990">
    <property type="entry name" value="TPR-like_helical_dom_sf"/>
</dbReference>
<proteinExistence type="predicted"/>
<dbReference type="GO" id="GO:0003723">
    <property type="term" value="F:RNA binding"/>
    <property type="evidence" value="ECO:0007669"/>
    <property type="project" value="TreeGrafter"/>
</dbReference>
<sequence length="1755" mass="196850">MKQFLKEGVLGLGCVRQINELYIELETVDGVTVTLPATNISEKSVDLLKNSSLMLCDIITIGQILSFKVVKEATPIERKHMKKKFRNPVVSVDPCIVNSHIVPSQLFDGLVMNASVESTEDKGVIMNLGLRSSHMNGFLPISMIPSAIDIESFLPGQVLLVRIEKDSRKSSEKRVIQLSAMPEAEILNSSIDKLQFNHLMPGMMLYASPLKIVSDGAFVEIGNGLKAFIGARHLPPNLKYDLSKFSKELRVVVTLCQQNSNILMLNAHPDIIAVSNARRRISFANFEIGDELSCKVRRIDRSGNVHFEIVMDENPRSHAISAFCPKKKLEPVSYAVGSIHNTRVLSYRIFERVLIVATKKEILAQKMVSVKDAVPGQKVQATISEIKPVGLFVKIYGNISGFIPACQTSDRMSHRISKNFFVGQKIDCRILKVNLLKKRIILTRKPSLLNSKDRIINKYSLDDIGLITTGYISSILSSGGILVNFYGDVRALMLSKEAARLSSSVKIGSTLQVRIQSVEPERCRMLVTLADPFLSSKNSIVKFRPFSSLEESSLTYPAVIKGSARFKLGLQKRERLDIVINLGRKEGRYLETSLPSDLLSDNLDPPFDELDGCLRTNSKIRKVTILGELNGLVKVTAKRFVVEYLERHGNIKNFEELIKGQLICGIVTQYHSDLGYLVEVVGGAALSAPAHFLRGNDDNAVNELFIGQTVVGMVSSINSEKKRFSLIMDASMCFPADETDVTYFGVALLQSAISELQWFAANNGKGVQLPNLGSRMEAFVAATSEDGLIVNVLGYEGITGVVKNSNFPSGDYVENQRLAVVVLWTIFPSCQLFLYALNKTDQLESNISAKSKSGLEIGEKVLSKVVLTTRDFVATVTDSGNVVYLPNRFHPNIVPQKSRFSLFESISVIIKSRVDNCYVGLGEYDVHEQTNKQQCAMNQKIKKKMKPFLIYPAKVLSLWKRGCNLSPNSIELELPDGNIGRLHASEIDESLLDEGCRPADEFLRLHKGKIINIKVIGISKIKEVQRKGKGKLYSSISPAGQGKVVKVLRIAECTVLASKLRECKKKQSVLGYPHSYVHGSTIAVFVKYRQKDGVLRVEASPIWDGVIRKQNLGEENLIVNPVEATSSTLIDIEFQPGQVLKAKIIGVNASQKRHHKKCLELSLTESEKIAAGERVLGRIINLNKTQMSVMYELTNAQRAMLTATGMCNEYKQAFKRLQSLQLNEVNYIYLLRFDDQTGVWLAVTEDRFKSSKCAKLFSRSKLIKSPEELSENSIIYAFVSMIKNGKVYAEVGPGIIGLVRGKKSNGDFEVHELIKVRAGKSRKNGTLNLLFLKSLKTTEISNGETKNVKRLGRKRAASLSSLNEAEKKSRAAGYVISLFVIKFSYIFLNSQEMVDPGFDWSLKGYTPADFVAVARIGTEDLAENEALNKKASNLFSASGKIEGEQLVKEKGDFSKLPKTKEEFEMAKEKALTNREKRLIKGDFLPDSASDFDRLVIGNPNCSELWIRYMSFFMEKNDITKARAVAEKALQLINFREEDEIFNVWTAYLNLENSYGNIETLKAVFDRAIKNTDALKMYKQMAKIYQSVNNVEEADILFEEMLKRFRHEDLDIWHLYMQHLMETKRASKARDLLKKGIISIPKKHHLILLCRFAQLEYKVGDAEQGKTIFESILSAYPKKTEIWTVYIDMVVKVGLIDEARNLFTRVTSMNLPFHKIKLFYKKWSDIEERFGDEGQQNSVKRLASHYVENIATKMNL</sequence>
<dbReference type="Proteomes" id="UP000274756">
    <property type="component" value="Unassembled WGS sequence"/>
</dbReference>
<keyword evidence="2" id="KW-0698">rRNA processing</keyword>
<dbReference type="Proteomes" id="UP000038040">
    <property type="component" value="Unplaced"/>
</dbReference>
<dbReference type="GO" id="GO:0006364">
    <property type="term" value="P:rRNA processing"/>
    <property type="evidence" value="ECO:0007669"/>
    <property type="project" value="UniProtKB-KW"/>
</dbReference>
<dbReference type="EMBL" id="UYYG01001159">
    <property type="protein sequence ID" value="VDN57227.1"/>
    <property type="molecule type" value="Genomic_DNA"/>
</dbReference>
<reference evidence="9" key="1">
    <citation type="submission" date="2016-04" db="UniProtKB">
        <authorList>
            <consortium name="WormBaseParasite"/>
        </authorList>
    </citation>
    <scope>IDENTIFICATION</scope>
</reference>
<dbReference type="STRING" id="318479.A0A0N4U7R6"/>
<dbReference type="InterPro" id="IPR012340">
    <property type="entry name" value="NA-bd_OB-fold"/>
</dbReference>
<dbReference type="InterPro" id="IPR055430">
    <property type="entry name" value="HAT_Syf1_CNRKL1_C"/>
</dbReference>
<dbReference type="OrthoDB" id="412781at2759"/>
<dbReference type="PANTHER" id="PTHR23270">
    <property type="entry name" value="PROGRAMMED CELL DEATH PROTEIN 11 PRE-RRNA PROCESSING PROTEIN RRP5"/>
    <property type="match status" value="1"/>
</dbReference>
<feature type="domain" description="S1 motif" evidence="5">
    <location>
        <begin position="109"/>
        <end position="181"/>
    </location>
</feature>
<dbReference type="AlphaFoldDB" id="A0A0N4U7R6"/>
<evidence type="ECO:0000313" key="8">
    <source>
        <dbReference type="Proteomes" id="UP000274756"/>
    </source>
</evidence>
<dbReference type="SMART" id="SM00386">
    <property type="entry name" value="HAT"/>
    <property type="match status" value="7"/>
</dbReference>
<keyword evidence="8" id="KW-1185">Reference proteome</keyword>
<keyword evidence="3" id="KW-0677">Repeat</keyword>
<evidence type="ECO:0000259" key="5">
    <source>
        <dbReference type="PROSITE" id="PS50126"/>
    </source>
</evidence>
<evidence type="ECO:0000313" key="9">
    <source>
        <dbReference type="WBParaSite" id="DME_0000304101-mRNA-1"/>
    </source>
</evidence>
<feature type="domain" description="S1 motif" evidence="5">
    <location>
        <begin position="660"/>
        <end position="729"/>
    </location>
</feature>
<dbReference type="FunFam" id="2.40.50.140:FF:000103">
    <property type="entry name" value="protein RRP5 homolog"/>
    <property type="match status" value="1"/>
</dbReference>
<dbReference type="WBParaSite" id="DME_0000304101-mRNA-1">
    <property type="protein sequence ID" value="DME_0000304101-mRNA-1"/>
    <property type="gene ID" value="DME_0000304101"/>
</dbReference>
<dbReference type="InterPro" id="IPR003029">
    <property type="entry name" value="S1_domain"/>
</dbReference>
<reference evidence="6 8" key="2">
    <citation type="submission" date="2018-11" db="EMBL/GenBank/DDBJ databases">
        <authorList>
            <consortium name="Pathogen Informatics"/>
        </authorList>
    </citation>
    <scope>NUCLEOTIDE SEQUENCE [LARGE SCALE GENOMIC DNA]</scope>
</reference>